<name>A0A399EX76_9DEIN</name>
<dbReference type="Pfam" id="PF10604">
    <property type="entry name" value="Polyketide_cyc2"/>
    <property type="match status" value="1"/>
</dbReference>
<dbReference type="Proteomes" id="UP000265715">
    <property type="component" value="Unassembled WGS sequence"/>
</dbReference>
<evidence type="ECO:0000313" key="1">
    <source>
        <dbReference type="EMBL" id="RIH88056.1"/>
    </source>
</evidence>
<gene>
    <name evidence="1" type="ORF">Mterra_01051</name>
</gene>
<organism evidence="1 2">
    <name type="scientific">Calidithermus terrae</name>
    <dbReference type="NCBI Taxonomy" id="1408545"/>
    <lineage>
        <taxon>Bacteria</taxon>
        <taxon>Thermotogati</taxon>
        <taxon>Deinococcota</taxon>
        <taxon>Deinococci</taxon>
        <taxon>Thermales</taxon>
        <taxon>Thermaceae</taxon>
        <taxon>Calidithermus</taxon>
    </lineage>
</organism>
<evidence type="ECO:0000313" key="2">
    <source>
        <dbReference type="Proteomes" id="UP000265715"/>
    </source>
</evidence>
<dbReference type="SUPFAM" id="SSF55961">
    <property type="entry name" value="Bet v1-like"/>
    <property type="match status" value="1"/>
</dbReference>
<dbReference type="OrthoDB" id="191189at2"/>
<dbReference type="AlphaFoldDB" id="A0A399EX76"/>
<comment type="caution">
    <text evidence="1">The sequence shown here is derived from an EMBL/GenBank/DDBJ whole genome shotgun (WGS) entry which is preliminary data.</text>
</comment>
<dbReference type="InterPro" id="IPR019587">
    <property type="entry name" value="Polyketide_cyclase/dehydratase"/>
</dbReference>
<protein>
    <submittedName>
        <fullName evidence="1">Polyketide cyclase / dehydrase and lipid transport</fullName>
    </submittedName>
</protein>
<dbReference type="RefSeq" id="WP_119314229.1">
    <property type="nucleotide sequence ID" value="NZ_QXDL01000029.1"/>
</dbReference>
<reference evidence="1 2" key="1">
    <citation type="submission" date="2018-08" db="EMBL/GenBank/DDBJ databases">
        <title>Meiothermus terrae DSM 26712 genome sequencing project.</title>
        <authorList>
            <person name="Da Costa M.S."/>
            <person name="Albuquerque L."/>
            <person name="Raposo P."/>
            <person name="Froufe H.J.C."/>
            <person name="Barroso C.S."/>
            <person name="Egas C."/>
        </authorList>
    </citation>
    <scope>NUCLEOTIDE SEQUENCE [LARGE SCALE GENOMIC DNA]</scope>
    <source>
        <strain evidence="1 2">DSM 26712</strain>
    </source>
</reference>
<sequence>MGLRGEATVVVHAPLPEVWEEFVSFERWPEWSSSIRAALREGTGWRFVYRGAQDVDLSFVLRATRWEPRRLVAFETVKELEHNADVKGWASLERVEGGTRLTLFVEAQADAGSGLAQKLAGWWAQVFVEHSKNLKVVLQDFQAHLEGDRPTPPLAPDDAALSSGG</sequence>
<dbReference type="InterPro" id="IPR023393">
    <property type="entry name" value="START-like_dom_sf"/>
</dbReference>
<dbReference type="EMBL" id="QXDL01000029">
    <property type="protein sequence ID" value="RIH88056.1"/>
    <property type="molecule type" value="Genomic_DNA"/>
</dbReference>
<proteinExistence type="predicted"/>
<dbReference type="Gene3D" id="3.30.530.20">
    <property type="match status" value="1"/>
</dbReference>
<accession>A0A399EX76</accession>
<keyword evidence="2" id="KW-1185">Reference proteome</keyword>